<name>A7A356_BIFAD</name>
<reference evidence="2 3" key="2">
    <citation type="submission" date="2007-05" db="EMBL/GenBank/DDBJ databases">
        <title>Draft genome sequence of Bifidobacterium adolescentis (L2-32).</title>
        <authorList>
            <person name="Sudarsanam P."/>
            <person name="Ley R."/>
            <person name="Guruge J."/>
            <person name="Turnbaugh P.J."/>
            <person name="Mahowald M."/>
            <person name="Liep D."/>
            <person name="Gordon J."/>
        </authorList>
    </citation>
    <scope>NUCLEOTIDE SEQUENCE [LARGE SCALE GENOMIC DNA]</scope>
    <source>
        <strain evidence="2 3">L2-32</strain>
    </source>
</reference>
<dbReference type="EMBL" id="AAXD02000018">
    <property type="protein sequence ID" value="EDN83339.1"/>
    <property type="molecule type" value="Genomic_DNA"/>
</dbReference>
<proteinExistence type="predicted"/>
<protein>
    <submittedName>
        <fullName evidence="2">Uncharacterized protein</fullName>
    </submittedName>
</protein>
<feature type="compositionally biased region" description="Basic residues" evidence="1">
    <location>
        <begin position="42"/>
        <end position="52"/>
    </location>
</feature>
<accession>A7A356</accession>
<sequence>MTRMFPHCKLAVPSGNKPWLGWTPKTHANADATQQRNSNKAAIKRRGARKRGSHEFDRSGSR</sequence>
<reference evidence="2 3" key="1">
    <citation type="submission" date="2007-04" db="EMBL/GenBank/DDBJ databases">
        <authorList>
            <person name="Fulton L."/>
            <person name="Clifton S."/>
            <person name="Fulton B."/>
            <person name="Xu J."/>
            <person name="Minx P."/>
            <person name="Pepin K.H."/>
            <person name="Johnson M."/>
            <person name="Thiruvilangam P."/>
            <person name="Bhonagiri V."/>
            <person name="Nash W.E."/>
            <person name="Mardis E.R."/>
            <person name="Wilson R.K."/>
        </authorList>
    </citation>
    <scope>NUCLEOTIDE SEQUENCE [LARGE SCALE GENOMIC DNA]</scope>
    <source>
        <strain evidence="2 3">L2-32</strain>
    </source>
</reference>
<comment type="caution">
    <text evidence="2">The sequence shown here is derived from an EMBL/GenBank/DDBJ whole genome shotgun (WGS) entry which is preliminary data.</text>
</comment>
<evidence type="ECO:0000256" key="1">
    <source>
        <dbReference type="SAM" id="MobiDB-lite"/>
    </source>
</evidence>
<feature type="compositionally biased region" description="Basic and acidic residues" evidence="1">
    <location>
        <begin position="53"/>
        <end position="62"/>
    </location>
</feature>
<organism evidence="2 3">
    <name type="scientific">Bifidobacterium adolescentis L2-32</name>
    <dbReference type="NCBI Taxonomy" id="411481"/>
    <lineage>
        <taxon>Bacteria</taxon>
        <taxon>Bacillati</taxon>
        <taxon>Actinomycetota</taxon>
        <taxon>Actinomycetes</taxon>
        <taxon>Bifidobacteriales</taxon>
        <taxon>Bifidobacteriaceae</taxon>
        <taxon>Bifidobacterium</taxon>
    </lineage>
</organism>
<gene>
    <name evidence="2" type="ORF">BIFADO_00245</name>
</gene>
<feature type="region of interest" description="Disordered" evidence="1">
    <location>
        <begin position="15"/>
        <end position="62"/>
    </location>
</feature>
<dbReference type="AlphaFoldDB" id="A7A356"/>
<evidence type="ECO:0000313" key="2">
    <source>
        <dbReference type="EMBL" id="EDN83339.1"/>
    </source>
</evidence>
<evidence type="ECO:0000313" key="3">
    <source>
        <dbReference type="Proteomes" id="UP000003773"/>
    </source>
</evidence>
<dbReference type="Proteomes" id="UP000003773">
    <property type="component" value="Unassembled WGS sequence"/>
</dbReference>
<dbReference type="HOGENOM" id="CLU_2894951_0_0_11"/>